<sequence length="89" mass="9928">MTRAAWRLCLQMAFLVDDRAGSAQRRAAQQTNKERVMRHIKRAVLSSLAVAVLAGFAMPVSAEEFECNSDQCMTMECYGGVCWWVPRGG</sequence>
<proteinExistence type="predicted"/>
<organism evidence="1 2">
    <name type="scientific">Burkholderia latens</name>
    <dbReference type="NCBI Taxonomy" id="488446"/>
    <lineage>
        <taxon>Bacteria</taxon>
        <taxon>Pseudomonadati</taxon>
        <taxon>Pseudomonadota</taxon>
        <taxon>Betaproteobacteria</taxon>
        <taxon>Burkholderiales</taxon>
        <taxon>Burkholderiaceae</taxon>
        <taxon>Burkholderia</taxon>
        <taxon>Burkholderia cepacia complex</taxon>
    </lineage>
</organism>
<dbReference type="EMBL" id="LOTQ01000012">
    <property type="protein sequence ID" value="KVA10341.1"/>
    <property type="molecule type" value="Genomic_DNA"/>
</dbReference>
<name>A0AAP1C724_9BURK</name>
<comment type="caution">
    <text evidence="1">The sequence shown here is derived from an EMBL/GenBank/DDBJ whole genome shotgun (WGS) entry which is preliminary data.</text>
</comment>
<reference evidence="1 2" key="1">
    <citation type="submission" date="2015-11" db="EMBL/GenBank/DDBJ databases">
        <title>Expanding the genomic diversity of Burkholderia species for the development of highly accurate diagnostics.</title>
        <authorList>
            <person name="Sahl J."/>
            <person name="Keim P."/>
            <person name="Wagner D."/>
        </authorList>
    </citation>
    <scope>NUCLEOTIDE SEQUENCE [LARGE SCALE GENOMIC DNA]</scope>
    <source>
        <strain evidence="1 2">RF32-BP12</strain>
    </source>
</reference>
<dbReference type="AlphaFoldDB" id="A0AAP1C724"/>
<evidence type="ECO:0000313" key="2">
    <source>
        <dbReference type="Proteomes" id="UP000056450"/>
    </source>
</evidence>
<dbReference type="Proteomes" id="UP000056450">
    <property type="component" value="Unassembled WGS sequence"/>
</dbReference>
<accession>A0AAP1C724</accession>
<protein>
    <submittedName>
        <fullName evidence="1">Uncharacterized protein</fullName>
    </submittedName>
</protein>
<evidence type="ECO:0000313" key="1">
    <source>
        <dbReference type="EMBL" id="KVA10341.1"/>
    </source>
</evidence>
<gene>
    <name evidence="1" type="ORF">WI41_11935</name>
</gene>